<keyword evidence="4" id="KW-1185">Reference proteome</keyword>
<dbReference type="InterPro" id="IPR051397">
    <property type="entry name" value="Zn-ADH-like_protein"/>
</dbReference>
<dbReference type="InterPro" id="IPR011032">
    <property type="entry name" value="GroES-like_sf"/>
</dbReference>
<feature type="region of interest" description="Disordered" evidence="1">
    <location>
        <begin position="30"/>
        <end position="75"/>
    </location>
</feature>
<dbReference type="InterPro" id="IPR020843">
    <property type="entry name" value="ER"/>
</dbReference>
<evidence type="ECO:0000313" key="4">
    <source>
        <dbReference type="Proteomes" id="UP000006757"/>
    </source>
</evidence>
<reference evidence="3 4" key="1">
    <citation type="journal article" date="2012" name="Eukaryot. Cell">
        <title>Genome sequence of the Trichosporon asahii environmental strain CBS 8904.</title>
        <authorList>
            <person name="Yang R.Y."/>
            <person name="Li H.T."/>
            <person name="Zhu H."/>
            <person name="Zhou G.P."/>
            <person name="Wang M."/>
            <person name="Wang L."/>
        </authorList>
    </citation>
    <scope>NUCLEOTIDE SEQUENCE [LARGE SCALE GENOMIC DNA]</scope>
    <source>
        <strain evidence="3 4">CBS 8904</strain>
    </source>
</reference>
<organism evidence="3 4">
    <name type="scientific">Trichosporon asahii var. asahii (strain CBS 8904)</name>
    <name type="common">Yeast</name>
    <dbReference type="NCBI Taxonomy" id="1220162"/>
    <lineage>
        <taxon>Eukaryota</taxon>
        <taxon>Fungi</taxon>
        <taxon>Dikarya</taxon>
        <taxon>Basidiomycota</taxon>
        <taxon>Agaricomycotina</taxon>
        <taxon>Tremellomycetes</taxon>
        <taxon>Trichosporonales</taxon>
        <taxon>Trichosporonaceae</taxon>
        <taxon>Trichosporon</taxon>
    </lineage>
</organism>
<dbReference type="PANTHER" id="PTHR43677:SF4">
    <property type="entry name" value="QUINONE OXIDOREDUCTASE-LIKE PROTEIN 2"/>
    <property type="match status" value="1"/>
</dbReference>
<dbReference type="PANTHER" id="PTHR43677">
    <property type="entry name" value="SHORT-CHAIN DEHYDROGENASE/REDUCTASE"/>
    <property type="match status" value="1"/>
</dbReference>
<dbReference type="Gene3D" id="3.90.180.10">
    <property type="entry name" value="Medium-chain alcohol dehydrogenases, catalytic domain"/>
    <property type="match status" value="1"/>
</dbReference>
<feature type="compositionally biased region" description="Basic and acidic residues" evidence="1">
    <location>
        <begin position="687"/>
        <end position="696"/>
    </location>
</feature>
<dbReference type="InterPro" id="IPR002364">
    <property type="entry name" value="Quin_OxRdtase/zeta-crystal_CS"/>
</dbReference>
<gene>
    <name evidence="3" type="ORF">A1Q2_03678</name>
</gene>
<dbReference type="InterPro" id="IPR013149">
    <property type="entry name" value="ADH-like_C"/>
</dbReference>
<feature type="domain" description="Enoyl reductase (ER)" evidence="2">
    <location>
        <begin position="704"/>
        <end position="977"/>
    </location>
</feature>
<dbReference type="HOGENOM" id="CLU_261170_0_0_1"/>
<accession>K1VYX3</accession>
<dbReference type="InParanoid" id="K1VYX3"/>
<dbReference type="eggNOG" id="KOG1198">
    <property type="taxonomic scope" value="Eukaryota"/>
</dbReference>
<evidence type="ECO:0000256" key="1">
    <source>
        <dbReference type="SAM" id="MobiDB-lite"/>
    </source>
</evidence>
<protein>
    <submittedName>
        <fullName evidence="3">Quinone reductase related protein</fullName>
    </submittedName>
</protein>
<dbReference type="GO" id="GO:0008270">
    <property type="term" value="F:zinc ion binding"/>
    <property type="evidence" value="ECO:0007669"/>
    <property type="project" value="InterPro"/>
</dbReference>
<dbReference type="GO" id="GO:0005739">
    <property type="term" value="C:mitochondrion"/>
    <property type="evidence" value="ECO:0007669"/>
    <property type="project" value="TreeGrafter"/>
</dbReference>
<name>K1VYX3_TRIAC</name>
<feature type="compositionally biased region" description="Polar residues" evidence="1">
    <location>
        <begin position="699"/>
        <end position="708"/>
    </location>
</feature>
<sequence length="1357" mass="146402">MRSDQRVAAAPSAAPAATLTVPSASACRTAAERAPVAPHGAHSRLTLARRSPPAAAPLGGTLGPRAPDPLVPSRPYLSCRPPGPLAAHVSPAPSAALAHYTEGEWAHVAPDVEPARLGQPEFQQVSWKSTVRPTNRQGCRTRAAHGRRAACGIRLAAGGCVCLSASRAGDVVRGSRLGPGLDLFDSTTADMTPSAMQILFAPPAPTAHRGPNVEPRDVQRRFNAPLDPRAELAGIIPAPVLATLSDTDARLFYHYIDVQATISVGVETEDNPLSTYFIPVALSAALGESNGDSGPNDGNPAFHALKACAATHRANLMDGTGTDGSAAFRQVAQSARKRAYALLAERIEVLSRASPLEREQFAGALAIVSLPFWVCANSQLVSLAVVDGNTRLLPRLLQAYSVRLQTADTPSANELFFISAISLYQAWYNFNLVVILDQPLMPLLCEMARDPLTLSPPVEDVFAVPPGIALEHMRVYHVIREYRGAMRDGAENGRRELAAQVEADELVTSLGHAICADLEARDREPRGEGVARRKAVGRLLHHAALRALLLREVFHCSRTDTAVQECVAHALSSLQSIKWGTESGLLIPLMVLSTAALERERLQFRDFMVRLCWKGSVGPRAALRTLDMVIDDKALDWRDALRKARRSPPVPQISRLVTGYNPPASIDRHFRAVAHYLIAPLYTFQRPSERGGKQDESVPDQTPRSSEGASCIPSPVPKDGEVLIDVYAAGLNFFDRRFPSSWALSSLAVLRRIRPFRQDVPSSAEVAVPVSSLLPLPEELSYEQGAAFYVAYPTSYEALVGRAHAKKGETVLVHAAAGGVGVAAVQIAKNAKRAAAKAAGCDHVVDYTLPDWPQEVKALTRDRGVDVVYDPVGLLIPSLKCVAWNARLLVVGFAGGTIEKIPANLVLLKNVSVVGVRGGEAARKDPERGKRTIKECFRMITESMRPVIHGRVYEGLGELAEGLGDLENRKVTGKAVSSKALQKPAPLVGGTFCLRYSVICSFLGDFDMINPGQSHYGRHVGCHAAVSNMANNAFRTGHGAVTPLVERGHLHSVCPYRHSTPLDKRIMPASANAVPRLDPANSAMKGARAQTTAGKGATTPSSEEEYRTLGTLLLAMQKVVDSLEKGSNLAPSPSRKAVQARNFQLLQSYLGQAVSKVDAIHRVDSASILPAILYGHSKTPPYGTVELRANCESAITQMRGNKTPLRGTTYLDTNRVQELESKLWPEQIINALEFSLGNLEDGVVTERNSAAHPIKDILSLLEWEIGSLRRISDPAERLRKADALHILCVCATAAPHSAKTLNVQTILQDLREELGLGAFQHDRENSGWSQATAKKARPLSRNQLGHLCPELLESPDQ</sequence>
<dbReference type="GO" id="GO:0016491">
    <property type="term" value="F:oxidoreductase activity"/>
    <property type="evidence" value="ECO:0007669"/>
    <property type="project" value="InterPro"/>
</dbReference>
<dbReference type="SUPFAM" id="SSF51735">
    <property type="entry name" value="NAD(P)-binding Rossmann-fold domains"/>
    <property type="match status" value="1"/>
</dbReference>
<dbReference type="Proteomes" id="UP000006757">
    <property type="component" value="Unassembled WGS sequence"/>
</dbReference>
<dbReference type="SUPFAM" id="SSF50129">
    <property type="entry name" value="GroES-like"/>
    <property type="match status" value="1"/>
</dbReference>
<dbReference type="PROSITE" id="PS51257">
    <property type="entry name" value="PROKAR_LIPOPROTEIN"/>
    <property type="match status" value="1"/>
</dbReference>
<evidence type="ECO:0000259" key="2">
    <source>
        <dbReference type="SMART" id="SM00829"/>
    </source>
</evidence>
<dbReference type="EMBL" id="AMBO01000302">
    <property type="protein sequence ID" value="EKD01978.1"/>
    <property type="molecule type" value="Genomic_DNA"/>
</dbReference>
<feature type="region of interest" description="Disordered" evidence="1">
    <location>
        <begin position="1077"/>
        <end position="1103"/>
    </location>
</feature>
<dbReference type="InterPro" id="IPR021858">
    <property type="entry name" value="Fun_TF"/>
</dbReference>
<proteinExistence type="predicted"/>
<dbReference type="Pfam" id="PF00107">
    <property type="entry name" value="ADH_zinc_N"/>
    <property type="match status" value="1"/>
</dbReference>
<dbReference type="InterPro" id="IPR036291">
    <property type="entry name" value="NAD(P)-bd_dom_sf"/>
</dbReference>
<feature type="compositionally biased region" description="Polar residues" evidence="1">
    <location>
        <begin position="1089"/>
        <end position="1101"/>
    </location>
</feature>
<feature type="region of interest" description="Disordered" evidence="1">
    <location>
        <begin position="687"/>
        <end position="714"/>
    </location>
</feature>
<feature type="compositionally biased region" description="Low complexity" evidence="1">
    <location>
        <begin position="44"/>
        <end position="58"/>
    </location>
</feature>
<dbReference type="PROSITE" id="PS01162">
    <property type="entry name" value="QOR_ZETA_CRYSTAL"/>
    <property type="match status" value="1"/>
</dbReference>
<dbReference type="SMART" id="SM00829">
    <property type="entry name" value="PKS_ER"/>
    <property type="match status" value="1"/>
</dbReference>
<dbReference type="Pfam" id="PF11951">
    <property type="entry name" value="Fungal_trans_2"/>
    <property type="match status" value="1"/>
</dbReference>
<comment type="caution">
    <text evidence="3">The sequence shown here is derived from an EMBL/GenBank/DDBJ whole genome shotgun (WGS) entry which is preliminary data.</text>
</comment>
<evidence type="ECO:0000313" key="3">
    <source>
        <dbReference type="EMBL" id="EKD01978.1"/>
    </source>
</evidence>
<dbReference type="STRING" id="1220162.K1VYX3"/>